<sequence>IAYELVQGALVRWSTVGSSARPPPTCVFVHGILGSRRNMLSFAQRLTREFSSWQVLLVDLRCHGESARHGAASHRPNGVESAAADVLDLLRHLKLFPEVLIGHSFGGKVVMSMADQFGRIGPRLPRPVQVWVLDALPGAVREHHASDLRLRQDHPADLIPSLQAFPVPTGSRTTLQTYLVQSGFSQRVASWVTSNLKPTQEDPRKLSWTIDMKGIAEMYESYESLSYWPFLSAPTQGIKVDFVRAENSSYVWPMDDVERLKAYGHRVHHLPQAGHWLHADNPDGLLEILAPTFTYARASTNK</sequence>
<protein>
    <submittedName>
        <fullName evidence="4">Alpha/beta-hydrolase</fullName>
    </submittedName>
</protein>
<dbReference type="GeneID" id="17038000"/>
<dbReference type="EMBL" id="AGSI01000017">
    <property type="protein sequence ID" value="EIE20026.1"/>
    <property type="molecule type" value="Genomic_DNA"/>
</dbReference>
<dbReference type="PANTHER" id="PTHR43248">
    <property type="entry name" value="2-SUCCINYL-6-HYDROXY-2,4-CYCLOHEXADIENE-1-CARBOXYLATE SYNTHASE"/>
    <property type="match status" value="1"/>
</dbReference>
<proteinExistence type="inferred from homology"/>
<reference evidence="4 5" key="1">
    <citation type="journal article" date="2012" name="Genome Biol.">
        <title>The genome of the polar eukaryotic microalga coccomyxa subellipsoidea reveals traits of cold adaptation.</title>
        <authorList>
            <person name="Blanc G."/>
            <person name="Agarkova I."/>
            <person name="Grimwood J."/>
            <person name="Kuo A."/>
            <person name="Brueggeman A."/>
            <person name="Dunigan D."/>
            <person name="Gurnon J."/>
            <person name="Ladunga I."/>
            <person name="Lindquist E."/>
            <person name="Lucas S."/>
            <person name="Pangilinan J."/>
            <person name="Proschold T."/>
            <person name="Salamov A."/>
            <person name="Schmutz J."/>
            <person name="Weeks D."/>
            <person name="Yamada T."/>
            <person name="Claverie J.M."/>
            <person name="Grigoriev I."/>
            <person name="Van Etten J."/>
            <person name="Lomsadze A."/>
            <person name="Borodovsky M."/>
        </authorList>
    </citation>
    <scope>NUCLEOTIDE SEQUENCE [LARGE SCALE GENOMIC DNA]</scope>
    <source>
        <strain evidence="4 5">C-169</strain>
    </source>
</reference>
<dbReference type="SUPFAM" id="SSF53474">
    <property type="entry name" value="alpha/beta-Hydrolases"/>
    <property type="match status" value="1"/>
</dbReference>
<evidence type="ECO:0000256" key="2">
    <source>
        <dbReference type="ARBA" id="ARBA00022801"/>
    </source>
</evidence>
<evidence type="ECO:0000313" key="5">
    <source>
        <dbReference type="Proteomes" id="UP000007264"/>
    </source>
</evidence>
<keyword evidence="2" id="KW-0378">Hydrolase</keyword>
<dbReference type="Pfam" id="PF12697">
    <property type="entry name" value="Abhydrolase_6"/>
    <property type="match status" value="1"/>
</dbReference>
<dbReference type="GO" id="GO:0016787">
    <property type="term" value="F:hydrolase activity"/>
    <property type="evidence" value="ECO:0007669"/>
    <property type="project" value="UniProtKB-KW"/>
</dbReference>
<organism evidence="4 5">
    <name type="scientific">Coccomyxa subellipsoidea (strain C-169)</name>
    <name type="common">Green microalga</name>
    <dbReference type="NCBI Taxonomy" id="574566"/>
    <lineage>
        <taxon>Eukaryota</taxon>
        <taxon>Viridiplantae</taxon>
        <taxon>Chlorophyta</taxon>
        <taxon>core chlorophytes</taxon>
        <taxon>Trebouxiophyceae</taxon>
        <taxon>Trebouxiophyceae incertae sedis</taxon>
        <taxon>Coccomyxaceae</taxon>
        <taxon>Coccomyxa</taxon>
        <taxon>Coccomyxa subellipsoidea</taxon>
    </lineage>
</organism>
<dbReference type="AlphaFoldDB" id="I0YNQ7"/>
<dbReference type="eggNOG" id="KOG2382">
    <property type="taxonomic scope" value="Eukaryota"/>
</dbReference>
<comment type="caution">
    <text evidence="4">The sequence shown here is derived from an EMBL/GenBank/DDBJ whole genome shotgun (WGS) entry which is preliminary data.</text>
</comment>
<dbReference type="Gene3D" id="3.40.50.1820">
    <property type="entry name" value="alpha/beta hydrolase"/>
    <property type="match status" value="1"/>
</dbReference>
<keyword evidence="5" id="KW-1185">Reference proteome</keyword>
<feature type="domain" description="AB hydrolase-1" evidence="3">
    <location>
        <begin position="27"/>
        <end position="286"/>
    </location>
</feature>
<dbReference type="PANTHER" id="PTHR43248:SF14">
    <property type="entry name" value="ALPHA_BETA-HYDROLASES SUPERFAMILY PROTEIN"/>
    <property type="match status" value="1"/>
</dbReference>
<dbReference type="InterPro" id="IPR051601">
    <property type="entry name" value="Serine_prot/Carboxylest_S33"/>
</dbReference>
<evidence type="ECO:0000259" key="3">
    <source>
        <dbReference type="Pfam" id="PF12697"/>
    </source>
</evidence>
<dbReference type="RefSeq" id="XP_005644570.1">
    <property type="nucleotide sequence ID" value="XM_005644513.1"/>
</dbReference>
<dbReference type="Proteomes" id="UP000007264">
    <property type="component" value="Unassembled WGS sequence"/>
</dbReference>
<accession>I0YNQ7</accession>
<feature type="non-terminal residue" evidence="4">
    <location>
        <position position="1"/>
    </location>
</feature>
<comment type="similarity">
    <text evidence="1">Belongs to the peptidase S33 family.</text>
</comment>
<gene>
    <name evidence="4" type="ORF">COCSUDRAFT_19123</name>
</gene>
<dbReference type="KEGG" id="csl:COCSUDRAFT_19123"/>
<evidence type="ECO:0000256" key="1">
    <source>
        <dbReference type="ARBA" id="ARBA00010088"/>
    </source>
</evidence>
<dbReference type="InterPro" id="IPR000073">
    <property type="entry name" value="AB_hydrolase_1"/>
</dbReference>
<evidence type="ECO:0000313" key="4">
    <source>
        <dbReference type="EMBL" id="EIE20026.1"/>
    </source>
</evidence>
<dbReference type="OrthoDB" id="8119704at2759"/>
<name>I0YNQ7_COCSC</name>
<dbReference type="InterPro" id="IPR029058">
    <property type="entry name" value="AB_hydrolase_fold"/>
</dbReference>